<protein>
    <submittedName>
        <fullName evidence="1">Uncharacterized protein</fullName>
    </submittedName>
</protein>
<dbReference type="AlphaFoldDB" id="A0A921NDG0"/>
<reference evidence="1" key="1">
    <citation type="journal article" date="2021" name="PeerJ">
        <title>Extensive microbial diversity within the chicken gut microbiome revealed by metagenomics and culture.</title>
        <authorList>
            <person name="Gilroy R."/>
            <person name="Ravi A."/>
            <person name="Getino M."/>
            <person name="Pursley I."/>
            <person name="Horton D.L."/>
            <person name="Alikhan N.F."/>
            <person name="Baker D."/>
            <person name="Gharbi K."/>
            <person name="Hall N."/>
            <person name="Watson M."/>
            <person name="Adriaenssens E.M."/>
            <person name="Foster-Nyarko E."/>
            <person name="Jarju S."/>
            <person name="Secka A."/>
            <person name="Antonio M."/>
            <person name="Oren A."/>
            <person name="Chaudhuri R.R."/>
            <person name="La Ragione R."/>
            <person name="Hildebrand F."/>
            <person name="Pallen M.J."/>
        </authorList>
    </citation>
    <scope>NUCLEOTIDE SEQUENCE</scope>
    <source>
        <strain evidence="1">CHK160-4876</strain>
    </source>
</reference>
<dbReference type="OrthoDB" id="2455488at2"/>
<gene>
    <name evidence="1" type="ORF">K8V30_07395</name>
</gene>
<proteinExistence type="predicted"/>
<evidence type="ECO:0000313" key="2">
    <source>
        <dbReference type="Proteomes" id="UP000700212"/>
    </source>
</evidence>
<organism evidence="1 2">
    <name type="scientific">Metalysinibacillus jejuensis</name>
    <dbReference type="NCBI Taxonomy" id="914327"/>
    <lineage>
        <taxon>Bacteria</taxon>
        <taxon>Bacillati</taxon>
        <taxon>Bacillota</taxon>
        <taxon>Bacilli</taxon>
        <taxon>Bacillales</taxon>
        <taxon>Caryophanaceae</taxon>
        <taxon>Metalysinibacillus</taxon>
    </lineage>
</organism>
<dbReference type="RefSeq" id="WP_108306229.1">
    <property type="nucleotide sequence ID" value="NZ_QAFW01000005.1"/>
</dbReference>
<dbReference type="Proteomes" id="UP000700212">
    <property type="component" value="Unassembled WGS sequence"/>
</dbReference>
<dbReference type="EMBL" id="DYTV01000097">
    <property type="protein sequence ID" value="HJH11488.1"/>
    <property type="molecule type" value="Genomic_DNA"/>
</dbReference>
<comment type="caution">
    <text evidence="1">The sequence shown here is derived from an EMBL/GenBank/DDBJ whole genome shotgun (WGS) entry which is preliminary data.</text>
</comment>
<reference evidence="1" key="2">
    <citation type="submission" date="2021-09" db="EMBL/GenBank/DDBJ databases">
        <authorList>
            <person name="Gilroy R."/>
        </authorList>
    </citation>
    <scope>NUCLEOTIDE SEQUENCE</scope>
    <source>
        <strain evidence="1">CHK160-4876</strain>
    </source>
</reference>
<accession>A0A921NDG0</accession>
<sequence>MADYTQQLAQLEAGEIASLTITKADFLAFREVLIAHPKFKHFRGEAHQGATIVYTYLQEARA</sequence>
<evidence type="ECO:0000313" key="1">
    <source>
        <dbReference type="EMBL" id="HJH11488.1"/>
    </source>
</evidence>
<name>A0A921NDG0_9BACL</name>